<accession>A0A8T0H3F8</accession>
<dbReference type="Proteomes" id="UP000822688">
    <property type="component" value="Chromosome 8"/>
</dbReference>
<name>A0A8T0H3F8_CERPU</name>
<reference evidence="1" key="1">
    <citation type="submission" date="2020-06" db="EMBL/GenBank/DDBJ databases">
        <title>WGS assembly of Ceratodon purpureus strain R40.</title>
        <authorList>
            <person name="Carey S.B."/>
            <person name="Jenkins J."/>
            <person name="Shu S."/>
            <person name="Lovell J.T."/>
            <person name="Sreedasyam A."/>
            <person name="Maumus F."/>
            <person name="Tiley G.P."/>
            <person name="Fernandez-Pozo N."/>
            <person name="Barry K."/>
            <person name="Chen C."/>
            <person name="Wang M."/>
            <person name="Lipzen A."/>
            <person name="Daum C."/>
            <person name="Saski C.A."/>
            <person name="Payton A.C."/>
            <person name="Mcbreen J.C."/>
            <person name="Conrad R.E."/>
            <person name="Kollar L.M."/>
            <person name="Olsson S."/>
            <person name="Huttunen S."/>
            <person name="Landis J.B."/>
            <person name="Wickett N.J."/>
            <person name="Johnson M.G."/>
            <person name="Rensing S.A."/>
            <person name="Grimwood J."/>
            <person name="Schmutz J."/>
            <person name="Mcdaniel S.F."/>
        </authorList>
    </citation>
    <scope>NUCLEOTIDE SEQUENCE</scope>
    <source>
        <strain evidence="1">R40</strain>
    </source>
</reference>
<comment type="caution">
    <text evidence="1">The sequence shown here is derived from an EMBL/GenBank/DDBJ whole genome shotgun (WGS) entry which is preliminary data.</text>
</comment>
<evidence type="ECO:0000313" key="2">
    <source>
        <dbReference type="Proteomes" id="UP000822688"/>
    </source>
</evidence>
<protein>
    <submittedName>
        <fullName evidence="1">Uncharacterized protein</fullName>
    </submittedName>
</protein>
<proteinExistence type="predicted"/>
<organism evidence="1 2">
    <name type="scientific">Ceratodon purpureus</name>
    <name type="common">Fire moss</name>
    <name type="synonym">Dicranum purpureum</name>
    <dbReference type="NCBI Taxonomy" id="3225"/>
    <lineage>
        <taxon>Eukaryota</taxon>
        <taxon>Viridiplantae</taxon>
        <taxon>Streptophyta</taxon>
        <taxon>Embryophyta</taxon>
        <taxon>Bryophyta</taxon>
        <taxon>Bryophytina</taxon>
        <taxon>Bryopsida</taxon>
        <taxon>Dicranidae</taxon>
        <taxon>Pseudoditrichales</taxon>
        <taxon>Ditrichaceae</taxon>
        <taxon>Ceratodon</taxon>
    </lineage>
</organism>
<dbReference type="AlphaFoldDB" id="A0A8T0H3F8"/>
<evidence type="ECO:0000313" key="1">
    <source>
        <dbReference type="EMBL" id="KAG0565317.1"/>
    </source>
</evidence>
<keyword evidence="2" id="KW-1185">Reference proteome</keyword>
<sequence length="188" mass="20675">KQSFACSSVACLPHQHPEDPNSTFFSKRQLLATVSNSLNFRQRNPFHRHAKNSPKPARSNQNQNALYHRLRSPELQPSSVFFPKKHCKFGLGRESPARRGHSQLTRARGPDAKFGCYGTEPRGGPQAGICSLGGSSGRQAFVFLLAQPGEQEQKTTTCMLSTLSNESSSFLVARAGLSLPMLQQQPNP</sequence>
<feature type="non-terminal residue" evidence="1">
    <location>
        <position position="1"/>
    </location>
</feature>
<gene>
    <name evidence="1" type="ORF">KC19_8G181400</name>
</gene>
<dbReference type="EMBL" id="CM026429">
    <property type="protein sequence ID" value="KAG0565317.1"/>
    <property type="molecule type" value="Genomic_DNA"/>
</dbReference>